<evidence type="ECO:0000313" key="2">
    <source>
        <dbReference type="EMBL" id="GAB1318873.1"/>
    </source>
</evidence>
<protein>
    <submittedName>
        <fullName evidence="2">Uncharacterized protein</fullName>
    </submittedName>
</protein>
<feature type="compositionally biased region" description="Basic and acidic residues" evidence="1">
    <location>
        <begin position="70"/>
        <end position="89"/>
    </location>
</feature>
<dbReference type="Proteomes" id="UP001628179">
    <property type="component" value="Unassembled WGS sequence"/>
</dbReference>
<dbReference type="GeneID" id="98179825"/>
<name>A0ABQ0GM93_9PEZI</name>
<gene>
    <name evidence="2" type="ORF">MFIFM68171_09083</name>
</gene>
<comment type="caution">
    <text evidence="2">The sequence shown here is derived from an EMBL/GenBank/DDBJ whole genome shotgun (WGS) entry which is preliminary data.</text>
</comment>
<feature type="region of interest" description="Disordered" evidence="1">
    <location>
        <begin position="219"/>
        <end position="243"/>
    </location>
</feature>
<organism evidence="2 3">
    <name type="scientific">Madurella fahalii</name>
    <dbReference type="NCBI Taxonomy" id="1157608"/>
    <lineage>
        <taxon>Eukaryota</taxon>
        <taxon>Fungi</taxon>
        <taxon>Dikarya</taxon>
        <taxon>Ascomycota</taxon>
        <taxon>Pezizomycotina</taxon>
        <taxon>Sordariomycetes</taxon>
        <taxon>Sordariomycetidae</taxon>
        <taxon>Sordariales</taxon>
        <taxon>Sordariales incertae sedis</taxon>
        <taxon>Madurella</taxon>
    </lineage>
</organism>
<sequence length="462" mass="52371">MKRISARRLQLQCLQSPARQWRRPEPTTLRFLSSSSSSSPSPSSQQPLYEKLFGGNPTRKARQTRTPLSSRREALLEPADARRPEEREQQQQQQQQQPGPTVLGDELRAWFEKTIEEEHGAIRREEKCPVVVVLQNAPRSLLETDFYRLARQGQHVDGWAAGITQVIQARSAITGELKGQYYLFFESRAAAEAYLDKVDSLYLLAAESVSHSFPDCHLQARQQRQPEPAAPQPPPELPLGIDPASDRDAALRSWTIVPPAAPLRYTVLTLEELEDHLKKAVAVVTADGYKTQSKKGADFLASPIVPQRLRQQLARAAQLAPLLTLPADASSESNNSQVLLHLTGSKIPKPALYRAIRNDELRRNLKWRMQRYEGGQGEKDSYLVTALQPSGSKIEWGRKDLNKKPSELPKIGFSRFILSFLEEAEARRFVRAWHRRDMVDERTGREMVVNATMLGFNKQYQE</sequence>
<feature type="compositionally biased region" description="Low complexity" evidence="1">
    <location>
        <begin position="33"/>
        <end position="44"/>
    </location>
</feature>
<proteinExistence type="predicted"/>
<evidence type="ECO:0000313" key="3">
    <source>
        <dbReference type="Proteomes" id="UP001628179"/>
    </source>
</evidence>
<dbReference type="RefSeq" id="XP_070920603.1">
    <property type="nucleotide sequence ID" value="XM_071064502.1"/>
</dbReference>
<dbReference type="EMBL" id="BAAFSV010000005">
    <property type="protein sequence ID" value="GAB1318873.1"/>
    <property type="molecule type" value="Genomic_DNA"/>
</dbReference>
<feature type="compositionally biased region" description="Pro residues" evidence="1">
    <location>
        <begin position="228"/>
        <end position="237"/>
    </location>
</feature>
<evidence type="ECO:0000256" key="1">
    <source>
        <dbReference type="SAM" id="MobiDB-lite"/>
    </source>
</evidence>
<feature type="region of interest" description="Disordered" evidence="1">
    <location>
        <begin position="16"/>
        <end position="103"/>
    </location>
</feature>
<accession>A0ABQ0GM93</accession>
<keyword evidence="3" id="KW-1185">Reference proteome</keyword>
<reference evidence="2 3" key="1">
    <citation type="submission" date="2024-09" db="EMBL/GenBank/DDBJ databases">
        <title>Itraconazole resistance in Madurella fahalii resulting from another homologue of gene encoding cytochrome P450 14-alpha sterol demethylase (CYP51).</title>
        <authorList>
            <person name="Yoshioka I."/>
            <person name="Fahal A.H."/>
            <person name="Kaneko S."/>
            <person name="Yaguchi T."/>
        </authorList>
    </citation>
    <scope>NUCLEOTIDE SEQUENCE [LARGE SCALE GENOMIC DNA]</scope>
    <source>
        <strain evidence="2 3">IFM 68171</strain>
    </source>
</reference>